<evidence type="ECO:0000256" key="8">
    <source>
        <dbReference type="SAM" id="MobiDB-lite"/>
    </source>
</evidence>
<dbReference type="InterPro" id="IPR017871">
    <property type="entry name" value="ABC_transporter-like_CS"/>
</dbReference>
<dbReference type="GO" id="GO:0005524">
    <property type="term" value="F:ATP binding"/>
    <property type="evidence" value="ECO:0007669"/>
    <property type="project" value="UniProtKB-KW"/>
</dbReference>
<dbReference type="GO" id="GO:0005886">
    <property type="term" value="C:plasma membrane"/>
    <property type="evidence" value="ECO:0007669"/>
    <property type="project" value="UniProtKB-SubCell"/>
</dbReference>
<feature type="compositionally biased region" description="Low complexity" evidence="8">
    <location>
        <begin position="274"/>
        <end position="292"/>
    </location>
</feature>
<dbReference type="PROSITE" id="PS00211">
    <property type="entry name" value="ABC_TRANSPORTER_1"/>
    <property type="match status" value="1"/>
</dbReference>
<organism evidence="10 11">
    <name type="scientific">Pseudarthrobacter phenanthrenivorans (strain DSM 18606 / JCM 16027 / LMG 23796 / Sphe3)</name>
    <name type="common">Arthrobacter phenanthrenivorans</name>
    <dbReference type="NCBI Taxonomy" id="930171"/>
    <lineage>
        <taxon>Bacteria</taxon>
        <taxon>Bacillati</taxon>
        <taxon>Actinomycetota</taxon>
        <taxon>Actinomycetes</taxon>
        <taxon>Micrococcales</taxon>
        <taxon>Micrococcaceae</taxon>
        <taxon>Pseudarthrobacter</taxon>
    </lineage>
</organism>
<feature type="domain" description="ABC transporter" evidence="9">
    <location>
        <begin position="10"/>
        <end position="262"/>
    </location>
</feature>
<dbReference type="STRING" id="930171.Asphe3_10830"/>
<dbReference type="AlphaFoldDB" id="F0M443"/>
<keyword evidence="4" id="KW-1003">Cell membrane</keyword>
<dbReference type="Pfam" id="PF00005">
    <property type="entry name" value="ABC_tran"/>
    <property type="match status" value="1"/>
</dbReference>
<evidence type="ECO:0000256" key="3">
    <source>
        <dbReference type="ARBA" id="ARBA00022448"/>
    </source>
</evidence>
<comment type="similarity">
    <text evidence="2">Belongs to the ABC transporter superfamily.</text>
</comment>
<dbReference type="PROSITE" id="PS50893">
    <property type="entry name" value="ABC_TRANSPORTER_2"/>
    <property type="match status" value="1"/>
</dbReference>
<keyword evidence="3" id="KW-0813">Transport</keyword>
<evidence type="ECO:0000256" key="4">
    <source>
        <dbReference type="ARBA" id="ARBA00022475"/>
    </source>
</evidence>
<dbReference type="InterPro" id="IPR050388">
    <property type="entry name" value="ABC_Ni/Peptide_Import"/>
</dbReference>
<evidence type="ECO:0000256" key="5">
    <source>
        <dbReference type="ARBA" id="ARBA00022741"/>
    </source>
</evidence>
<comment type="subcellular location">
    <subcellularLocation>
        <location evidence="1">Cell membrane</location>
        <topology evidence="1">Peripheral membrane protein</topology>
    </subcellularLocation>
</comment>
<dbReference type="InterPro" id="IPR027417">
    <property type="entry name" value="P-loop_NTPase"/>
</dbReference>
<evidence type="ECO:0000259" key="9">
    <source>
        <dbReference type="PROSITE" id="PS50893"/>
    </source>
</evidence>
<keyword evidence="6" id="KW-0067">ATP-binding</keyword>
<evidence type="ECO:0000313" key="11">
    <source>
        <dbReference type="Proteomes" id="UP000008639"/>
    </source>
</evidence>
<evidence type="ECO:0000313" key="10">
    <source>
        <dbReference type="EMBL" id="ADX72266.1"/>
    </source>
</evidence>
<dbReference type="OrthoDB" id="8481147at2"/>
<dbReference type="CDD" id="cd03257">
    <property type="entry name" value="ABC_NikE_OppD_transporters"/>
    <property type="match status" value="1"/>
</dbReference>
<accession>F0M443</accession>
<dbReference type="SMART" id="SM00382">
    <property type="entry name" value="AAA"/>
    <property type="match status" value="1"/>
</dbReference>
<keyword evidence="7" id="KW-0472">Membrane</keyword>
<evidence type="ECO:0000256" key="6">
    <source>
        <dbReference type="ARBA" id="ARBA00022840"/>
    </source>
</evidence>
<keyword evidence="5" id="KW-0547">Nucleotide-binding</keyword>
<dbReference type="HOGENOM" id="CLU_000604_1_23_11"/>
<protein>
    <submittedName>
        <fullName evidence="10">ABC-type dipeptide/oligopeptide/nickel transport system, ATPase component</fullName>
    </submittedName>
</protein>
<dbReference type="RefSeq" id="WP_013600206.1">
    <property type="nucleotide sequence ID" value="NC_015145.1"/>
</dbReference>
<dbReference type="InterPro" id="IPR003593">
    <property type="entry name" value="AAA+_ATPase"/>
</dbReference>
<evidence type="ECO:0000256" key="2">
    <source>
        <dbReference type="ARBA" id="ARBA00005417"/>
    </source>
</evidence>
<name>F0M443_PSEPM</name>
<dbReference type="SUPFAM" id="SSF52540">
    <property type="entry name" value="P-loop containing nucleoside triphosphate hydrolases"/>
    <property type="match status" value="1"/>
</dbReference>
<sequence length="306" mass="32218">MTAFKEQPLLEVRDFQVELITDAGIIRAVDSVSFSIHRGETVTIIGESGSGKSTTAMGILRLLPEDLAVLSGTVLIDGVDISADPKAIDKVRGKTLALIPQDPMTALSPVHSIGSQLFEAIRIAGAASAKDKGALQARAVRLLEQVHIPTPEKQLKKYPHQLSGGMLQRVLIAIALASEPQLLVADEPTSALDVTVQGGILDLLLELQEQRGIGILMITHDLGVARLISDRIHVMKDGSFVESGEVQQIVDHPATEYTRTLLAAVPVLGPWDESPAAPASRGAHAASGGSSATTPDPALTKTGAKP</sequence>
<dbReference type="KEGG" id="apn:Asphe3_10830"/>
<dbReference type="Gene3D" id="3.40.50.300">
    <property type="entry name" value="P-loop containing nucleotide triphosphate hydrolases"/>
    <property type="match status" value="1"/>
</dbReference>
<dbReference type="PANTHER" id="PTHR43297">
    <property type="entry name" value="OLIGOPEPTIDE TRANSPORT ATP-BINDING PROTEIN APPD"/>
    <property type="match status" value="1"/>
</dbReference>
<evidence type="ECO:0000256" key="7">
    <source>
        <dbReference type="ARBA" id="ARBA00023136"/>
    </source>
</evidence>
<evidence type="ECO:0000256" key="1">
    <source>
        <dbReference type="ARBA" id="ARBA00004202"/>
    </source>
</evidence>
<dbReference type="PANTHER" id="PTHR43297:SF2">
    <property type="entry name" value="DIPEPTIDE TRANSPORT ATP-BINDING PROTEIN DPPD"/>
    <property type="match status" value="1"/>
</dbReference>
<gene>
    <name evidence="10" type="ordered locus">Asphe3_10830</name>
</gene>
<dbReference type="GO" id="GO:0016887">
    <property type="term" value="F:ATP hydrolysis activity"/>
    <property type="evidence" value="ECO:0007669"/>
    <property type="project" value="InterPro"/>
</dbReference>
<dbReference type="eggNOG" id="COG0444">
    <property type="taxonomic scope" value="Bacteria"/>
</dbReference>
<dbReference type="Proteomes" id="UP000008639">
    <property type="component" value="Chromosome"/>
</dbReference>
<dbReference type="InterPro" id="IPR003439">
    <property type="entry name" value="ABC_transporter-like_ATP-bd"/>
</dbReference>
<proteinExistence type="inferred from homology"/>
<dbReference type="EMBL" id="CP002379">
    <property type="protein sequence ID" value="ADX72266.1"/>
    <property type="molecule type" value="Genomic_DNA"/>
</dbReference>
<feature type="region of interest" description="Disordered" evidence="8">
    <location>
        <begin position="273"/>
        <end position="306"/>
    </location>
</feature>
<reference evidence="10 11" key="1">
    <citation type="journal article" date="2011" name="Stand. Genomic Sci.">
        <title>Complete genome sequence of Arthrobacter phenanthrenivorans type strain (Sphe3).</title>
        <authorList>
            <person name="Kallimanis A."/>
            <person name="Labutti K.M."/>
            <person name="Lapidus A."/>
            <person name="Clum A."/>
            <person name="Lykidis A."/>
            <person name="Mavromatis K."/>
            <person name="Pagani I."/>
            <person name="Liolios K."/>
            <person name="Ivanova N."/>
            <person name="Goodwin L."/>
            <person name="Pitluck S."/>
            <person name="Chen A."/>
            <person name="Palaniappan K."/>
            <person name="Markowitz V."/>
            <person name="Bristow J."/>
            <person name="Velentzas A.D."/>
            <person name="Perisynakis A."/>
            <person name="Ouzounis C.C."/>
            <person name="Kyrpides N.C."/>
            <person name="Koukkou A.I."/>
            <person name="Drainas C."/>
        </authorList>
    </citation>
    <scope>NUCLEOTIDE SEQUENCE [LARGE SCALE GENOMIC DNA]</scope>
    <source>
        <strain evidence="11">DSM 18606 / JCM 16027 / LMG 23796 / Sphe3</strain>
    </source>
</reference>